<protein>
    <submittedName>
        <fullName evidence="3">DUF445 domain-containing protein</fullName>
    </submittedName>
</protein>
<feature type="chain" id="PRO_5038623415" evidence="2">
    <location>
        <begin position="19"/>
        <end position="408"/>
    </location>
</feature>
<keyword evidence="1" id="KW-0812">Transmembrane</keyword>
<evidence type="ECO:0000313" key="4">
    <source>
        <dbReference type="Proteomes" id="UP000433181"/>
    </source>
</evidence>
<dbReference type="EMBL" id="VUNR01000011">
    <property type="protein sequence ID" value="MSU08686.1"/>
    <property type="molecule type" value="Genomic_DNA"/>
</dbReference>
<dbReference type="InterPro" id="IPR007383">
    <property type="entry name" value="DUF445"/>
</dbReference>
<dbReference type="RefSeq" id="WP_154406853.1">
    <property type="nucleotide sequence ID" value="NZ_VUNR01000011.1"/>
</dbReference>
<feature type="signal peptide" evidence="2">
    <location>
        <begin position="1"/>
        <end position="18"/>
    </location>
</feature>
<keyword evidence="4" id="KW-1185">Reference proteome</keyword>
<keyword evidence="2" id="KW-0732">Signal</keyword>
<name>A0A6I2UIY8_9FIRM</name>
<dbReference type="PANTHER" id="PTHR38442">
    <property type="entry name" value="INNER MEMBRANE PROTEIN-RELATED"/>
    <property type="match status" value="1"/>
</dbReference>
<gene>
    <name evidence="3" type="ORF">FYJ84_06790</name>
</gene>
<feature type="transmembrane region" description="Helical" evidence="1">
    <location>
        <begin position="37"/>
        <end position="56"/>
    </location>
</feature>
<dbReference type="PANTHER" id="PTHR38442:SF1">
    <property type="entry name" value="INNER MEMBRANE PROTEIN"/>
    <property type="match status" value="1"/>
</dbReference>
<accession>A0A6I2UIY8</accession>
<reference evidence="3 4" key="1">
    <citation type="submission" date="2019-08" db="EMBL/GenBank/DDBJ databases">
        <title>In-depth cultivation of the pig gut microbiome towards novel bacterial diversity and tailored functional studies.</title>
        <authorList>
            <person name="Wylensek D."/>
            <person name="Hitch T.C.A."/>
            <person name="Clavel T."/>
        </authorList>
    </citation>
    <scope>NUCLEOTIDE SEQUENCE [LARGE SCALE GENOMIC DNA]</scope>
    <source>
        <strain evidence="3 4">WCA-693-APC-5D-A</strain>
    </source>
</reference>
<sequence>MKKKYKATIALAISVAGAAGTAGLAKAGFWGGMLHNGFLAATIGGMADWFAVTALFRKPLGISYRTEIIIRNRQRIMQAVVDFAGNDLLGADNVMKFVRQQDTAVFMKEFLVKNGEAMLLPAVDRMALQLQQGLSPKVLARELAPGLGDMLGRVQLDRLAADFLAGLSRQESAGHILHLLAASAEELLEDEELRQLLVRYADDVLTEYGDASGGRSFLIGLMGMTGERIADMLLEKGRGFLKELAENPAAEERAAAWLGDRLSELAETPAVVDGLMNVLEDLQAQEKLAGMLEQVLAELLAGDRLAGWLHGMAESAMKQFIENSQMQQRADAMLKDWLESELQGHHDVIAGMIEERLSRLSDKELVEFTEEKVADDLQMIRINGSVVGAIAGMALYAVIYAAGQVLGV</sequence>
<comment type="caution">
    <text evidence="3">The sequence shown here is derived from an EMBL/GenBank/DDBJ whole genome shotgun (WGS) entry which is preliminary data.</text>
</comment>
<dbReference type="GeneID" id="96778621"/>
<keyword evidence="1" id="KW-1133">Transmembrane helix</keyword>
<dbReference type="Proteomes" id="UP000433181">
    <property type="component" value="Unassembled WGS sequence"/>
</dbReference>
<dbReference type="AlphaFoldDB" id="A0A6I2UIY8"/>
<keyword evidence="1" id="KW-0472">Membrane</keyword>
<organism evidence="3 4">
    <name type="scientific">Anaerovibrio slackiae</name>
    <dbReference type="NCBI Taxonomy" id="2652309"/>
    <lineage>
        <taxon>Bacteria</taxon>
        <taxon>Bacillati</taxon>
        <taxon>Bacillota</taxon>
        <taxon>Negativicutes</taxon>
        <taxon>Selenomonadales</taxon>
        <taxon>Selenomonadaceae</taxon>
        <taxon>Anaerovibrio</taxon>
    </lineage>
</organism>
<dbReference type="GO" id="GO:0005886">
    <property type="term" value="C:plasma membrane"/>
    <property type="evidence" value="ECO:0007669"/>
    <property type="project" value="TreeGrafter"/>
</dbReference>
<dbReference type="Pfam" id="PF04286">
    <property type="entry name" value="DUF445"/>
    <property type="match status" value="1"/>
</dbReference>
<evidence type="ECO:0000256" key="1">
    <source>
        <dbReference type="SAM" id="Phobius"/>
    </source>
</evidence>
<evidence type="ECO:0000313" key="3">
    <source>
        <dbReference type="EMBL" id="MSU08686.1"/>
    </source>
</evidence>
<evidence type="ECO:0000256" key="2">
    <source>
        <dbReference type="SAM" id="SignalP"/>
    </source>
</evidence>
<proteinExistence type="predicted"/>
<feature type="transmembrane region" description="Helical" evidence="1">
    <location>
        <begin position="382"/>
        <end position="402"/>
    </location>
</feature>